<evidence type="ECO:0000256" key="1">
    <source>
        <dbReference type="SAM" id="MobiDB-lite"/>
    </source>
</evidence>
<evidence type="ECO:0000256" key="2">
    <source>
        <dbReference type="SAM" id="SignalP"/>
    </source>
</evidence>
<keyword evidence="2" id="KW-0732">Signal</keyword>
<feature type="region of interest" description="Disordered" evidence="1">
    <location>
        <begin position="77"/>
        <end position="114"/>
    </location>
</feature>
<sequence>MNKNIISLLLVVLISLSSIQAGRVLESDSQGSCYISQCGCPGSFIEDWCSSDSQLVSTWCQEKEENCAQCDGVWCSDDDSQTDEDQEASEPEDQDQDQDQDQEQDQDQDQDEDQVSTNGTCFIEQCGCPGEFKLDYCNETNVLPAGFCQENADNCEGCAGVCR</sequence>
<dbReference type="InParanoid" id="A0A0V0QUD4"/>
<dbReference type="EMBL" id="LDAU01000104">
    <property type="protein sequence ID" value="KRX05782.1"/>
    <property type="molecule type" value="Genomic_DNA"/>
</dbReference>
<name>A0A0V0QUD4_PSEPJ</name>
<gene>
    <name evidence="3" type="ORF">PPERSA_02314</name>
</gene>
<reference evidence="3 4" key="1">
    <citation type="journal article" date="2015" name="Sci. Rep.">
        <title>Genome of the facultative scuticociliatosis pathogen Pseudocohnilembus persalinus provides insight into its virulence through horizontal gene transfer.</title>
        <authorList>
            <person name="Xiong J."/>
            <person name="Wang G."/>
            <person name="Cheng J."/>
            <person name="Tian M."/>
            <person name="Pan X."/>
            <person name="Warren A."/>
            <person name="Jiang C."/>
            <person name="Yuan D."/>
            <person name="Miao W."/>
        </authorList>
    </citation>
    <scope>NUCLEOTIDE SEQUENCE [LARGE SCALE GENOMIC DNA]</scope>
    <source>
        <strain evidence="3">36N120E</strain>
    </source>
</reference>
<accession>A0A0V0QUD4</accession>
<proteinExistence type="predicted"/>
<evidence type="ECO:0008006" key="5">
    <source>
        <dbReference type="Google" id="ProtNLM"/>
    </source>
</evidence>
<dbReference type="Proteomes" id="UP000054937">
    <property type="component" value="Unassembled WGS sequence"/>
</dbReference>
<protein>
    <recommendedName>
        <fullName evidence="5">Insulin-like growth factor binding protein, N-terminal</fullName>
    </recommendedName>
</protein>
<evidence type="ECO:0000313" key="4">
    <source>
        <dbReference type="Proteomes" id="UP000054937"/>
    </source>
</evidence>
<evidence type="ECO:0000313" key="3">
    <source>
        <dbReference type="EMBL" id="KRX05782.1"/>
    </source>
</evidence>
<comment type="caution">
    <text evidence="3">The sequence shown here is derived from an EMBL/GenBank/DDBJ whole genome shotgun (WGS) entry which is preliminary data.</text>
</comment>
<organism evidence="3 4">
    <name type="scientific">Pseudocohnilembus persalinus</name>
    <name type="common">Ciliate</name>
    <dbReference type="NCBI Taxonomy" id="266149"/>
    <lineage>
        <taxon>Eukaryota</taxon>
        <taxon>Sar</taxon>
        <taxon>Alveolata</taxon>
        <taxon>Ciliophora</taxon>
        <taxon>Intramacronucleata</taxon>
        <taxon>Oligohymenophorea</taxon>
        <taxon>Scuticociliatia</taxon>
        <taxon>Philasterida</taxon>
        <taxon>Pseudocohnilembidae</taxon>
        <taxon>Pseudocohnilembus</taxon>
    </lineage>
</organism>
<feature type="signal peptide" evidence="2">
    <location>
        <begin position="1"/>
        <end position="21"/>
    </location>
</feature>
<keyword evidence="4" id="KW-1185">Reference proteome</keyword>
<feature type="chain" id="PRO_5006867593" description="Insulin-like growth factor binding protein, N-terminal" evidence="2">
    <location>
        <begin position="22"/>
        <end position="163"/>
    </location>
</feature>
<dbReference type="AlphaFoldDB" id="A0A0V0QUD4"/>